<protein>
    <submittedName>
        <fullName evidence="5">SER THR protein phosphatase family protein</fullName>
    </submittedName>
</protein>
<dbReference type="Gene3D" id="3.60.21.10">
    <property type="match status" value="1"/>
</dbReference>
<accession>A0A8H6XV93</accession>
<dbReference type="PANTHER" id="PTHR10340">
    <property type="entry name" value="SPHINGOMYELIN PHOSPHODIESTERASE"/>
    <property type="match status" value="1"/>
</dbReference>
<feature type="domain" description="Calcineurin-like phosphoesterase" evidence="4">
    <location>
        <begin position="254"/>
        <end position="456"/>
    </location>
</feature>
<dbReference type="AlphaFoldDB" id="A0A8H6XV93"/>
<evidence type="ECO:0000313" key="6">
    <source>
        <dbReference type="Proteomes" id="UP000620124"/>
    </source>
</evidence>
<keyword evidence="6" id="KW-1185">Reference proteome</keyword>
<dbReference type="Pfam" id="PF00149">
    <property type="entry name" value="Metallophos"/>
    <property type="match status" value="1"/>
</dbReference>
<dbReference type="GO" id="GO:0005615">
    <property type="term" value="C:extracellular space"/>
    <property type="evidence" value="ECO:0007669"/>
    <property type="project" value="TreeGrafter"/>
</dbReference>
<gene>
    <name evidence="5" type="ORF">MVEN_01492700</name>
</gene>
<dbReference type="EMBL" id="JACAZI010000012">
    <property type="protein sequence ID" value="KAF7347369.1"/>
    <property type="molecule type" value="Genomic_DNA"/>
</dbReference>
<dbReference type="InterPro" id="IPR029052">
    <property type="entry name" value="Metallo-depent_PP-like"/>
</dbReference>
<keyword evidence="3" id="KW-0732">Signal</keyword>
<dbReference type="Proteomes" id="UP000620124">
    <property type="component" value="Unassembled WGS sequence"/>
</dbReference>
<reference evidence="5" key="1">
    <citation type="submission" date="2020-05" db="EMBL/GenBank/DDBJ databases">
        <title>Mycena genomes resolve the evolution of fungal bioluminescence.</title>
        <authorList>
            <person name="Tsai I.J."/>
        </authorList>
    </citation>
    <scope>NUCLEOTIDE SEQUENCE</scope>
    <source>
        <strain evidence="5">CCC161011</strain>
    </source>
</reference>
<dbReference type="PANTHER" id="PTHR10340:SF27">
    <property type="entry name" value="ACL091CP"/>
    <property type="match status" value="1"/>
</dbReference>
<evidence type="ECO:0000259" key="4">
    <source>
        <dbReference type="Pfam" id="PF00149"/>
    </source>
</evidence>
<dbReference type="GO" id="GO:0008081">
    <property type="term" value="F:phosphoric diester hydrolase activity"/>
    <property type="evidence" value="ECO:0007669"/>
    <property type="project" value="TreeGrafter"/>
</dbReference>
<name>A0A8H6XV93_9AGAR</name>
<evidence type="ECO:0000256" key="2">
    <source>
        <dbReference type="ARBA" id="ARBA00023180"/>
    </source>
</evidence>
<evidence type="ECO:0000313" key="5">
    <source>
        <dbReference type="EMBL" id="KAF7347369.1"/>
    </source>
</evidence>
<dbReference type="OrthoDB" id="282973at2759"/>
<dbReference type="InterPro" id="IPR004843">
    <property type="entry name" value="Calcineurin-like_PHP"/>
</dbReference>
<comment type="caution">
    <text evidence="5">The sequence shown here is derived from an EMBL/GenBank/DDBJ whole genome shotgun (WGS) entry which is preliminary data.</text>
</comment>
<keyword evidence="1" id="KW-0378">Hydrolase</keyword>
<feature type="signal peptide" evidence="3">
    <location>
        <begin position="1"/>
        <end position="21"/>
    </location>
</feature>
<dbReference type="SUPFAM" id="SSF56300">
    <property type="entry name" value="Metallo-dependent phosphatases"/>
    <property type="match status" value="1"/>
</dbReference>
<sequence length="642" mass="69263">MWSTVAGGLMLQSVLVATVLAAAGTKSTTGTQVAPSVFTAPGKFPTSMFTKYYNNPTQTASQVQPIIKDPVETGVVYPLSLTSPDTIPTNDTTDPHPLPPTASSSQLIKAAFDQIVAISTNPIFGTNNCVRCQAGLEVAKFLAMASPASGPELAVQLCFHFNFNSACGTQFSKLGLGAVITQVIANANVGGYDGQMLCQNFLGLCPLPPASPAQPHLLPAPRFGAYTCDTPMALAMAAVQAIPPLTGTEDTGFSFSIYTGDLVSHDPDNQLSRAYVEYTESLLYDLFRKMLGSGPVYAVLGNHDSYNQAQDAPHMLGGALASQFSWNYDHLAALWQHEDWLPESAVELAKAHYSAFMVKRVDGLRIISLNTDMWYKANYFNYINLDLPDNSGMLRFLTDELQAAEDAGDRVWIIGHVLSGWDGSNPLVNPTDLFYQIVDRYSPHVIANIFFGHTHEDQASIFYANNATDISAQNALVTSWMGPSITPPHALELGLPDVRGRLVGAFSLPPACPSLLEPAQTFDVLDAYTWRSDVNAYHSLDPQLEFGPTFAFEYSTRDTYAPGVPGWGPNDPLNATFWHLVTEAMETNSSLVTTFNTLQGKTSVLTAPCTGDCITAKICYIRSGSAAIAKQNCIQGFGSVQS</sequence>
<feature type="chain" id="PRO_5034534506" evidence="3">
    <location>
        <begin position="22"/>
        <end position="642"/>
    </location>
</feature>
<dbReference type="InterPro" id="IPR041805">
    <property type="entry name" value="ASMase/PPN1_MPP"/>
</dbReference>
<organism evidence="5 6">
    <name type="scientific">Mycena venus</name>
    <dbReference type="NCBI Taxonomy" id="2733690"/>
    <lineage>
        <taxon>Eukaryota</taxon>
        <taxon>Fungi</taxon>
        <taxon>Dikarya</taxon>
        <taxon>Basidiomycota</taxon>
        <taxon>Agaricomycotina</taxon>
        <taxon>Agaricomycetes</taxon>
        <taxon>Agaricomycetidae</taxon>
        <taxon>Agaricales</taxon>
        <taxon>Marasmiineae</taxon>
        <taxon>Mycenaceae</taxon>
        <taxon>Mycena</taxon>
    </lineage>
</organism>
<keyword evidence="2" id="KW-0325">Glycoprotein</keyword>
<evidence type="ECO:0000256" key="1">
    <source>
        <dbReference type="ARBA" id="ARBA00022801"/>
    </source>
</evidence>
<dbReference type="CDD" id="cd00842">
    <property type="entry name" value="MPP_ASMase"/>
    <property type="match status" value="1"/>
</dbReference>
<evidence type="ECO:0000256" key="3">
    <source>
        <dbReference type="SAM" id="SignalP"/>
    </source>
</evidence>
<proteinExistence type="predicted"/>